<dbReference type="Gene3D" id="2.60.300.12">
    <property type="entry name" value="HesB-like domain"/>
    <property type="match status" value="1"/>
</dbReference>
<dbReference type="EMBL" id="FOTR01000004">
    <property type="protein sequence ID" value="SFL83718.1"/>
    <property type="molecule type" value="Genomic_DNA"/>
</dbReference>
<evidence type="ECO:0000259" key="1">
    <source>
        <dbReference type="Pfam" id="PF01521"/>
    </source>
</evidence>
<evidence type="ECO:0000313" key="3">
    <source>
        <dbReference type="Proteomes" id="UP000198565"/>
    </source>
</evidence>
<gene>
    <name evidence="2" type="ORF">SAMN04487943_104233</name>
</gene>
<feature type="domain" description="Core" evidence="1">
    <location>
        <begin position="1"/>
        <end position="97"/>
    </location>
</feature>
<dbReference type="Proteomes" id="UP000198565">
    <property type="component" value="Unassembled WGS sequence"/>
</dbReference>
<dbReference type="STRING" id="334253.SAMN04487943_104233"/>
<reference evidence="3" key="1">
    <citation type="submission" date="2016-10" db="EMBL/GenBank/DDBJ databases">
        <authorList>
            <person name="Varghese N."/>
            <person name="Submissions S."/>
        </authorList>
    </citation>
    <scope>NUCLEOTIDE SEQUENCE [LARGE SCALE GENOMIC DNA]</scope>
    <source>
        <strain evidence="3">CGMCC 1.4250</strain>
    </source>
</reference>
<evidence type="ECO:0000313" key="2">
    <source>
        <dbReference type="EMBL" id="SFL83718.1"/>
    </source>
</evidence>
<sequence length="107" mass="11824">MQLTITKTALDKLESLTTKKSTILALTYDTEGCGCGVNGMATIALIAKQEANHKEVDCDQFDVVVHKQEATFFSKEMTLDYNGTTFRLSSPNEMLNPFIHTNSVMVS</sequence>
<keyword evidence="3" id="KW-1185">Reference proteome</keyword>
<accession>A0A1I4KY97</accession>
<dbReference type="OrthoDB" id="2361087at2"/>
<dbReference type="InterPro" id="IPR035903">
    <property type="entry name" value="HesB-like_dom_sf"/>
</dbReference>
<dbReference type="SUPFAM" id="SSF89360">
    <property type="entry name" value="HesB-like domain"/>
    <property type="match status" value="1"/>
</dbReference>
<dbReference type="AlphaFoldDB" id="A0A1I4KY97"/>
<protein>
    <submittedName>
        <fullName evidence="2">Uncharacterized protein YqkB</fullName>
    </submittedName>
</protein>
<dbReference type="Pfam" id="PF01521">
    <property type="entry name" value="Fe-S_biosyn"/>
    <property type="match status" value="1"/>
</dbReference>
<dbReference type="InterPro" id="IPR000361">
    <property type="entry name" value="ATAP_core_dom"/>
</dbReference>
<name>A0A1I4KY97_9BACI</name>
<organism evidence="2 3">
    <name type="scientific">Gracilibacillus orientalis</name>
    <dbReference type="NCBI Taxonomy" id="334253"/>
    <lineage>
        <taxon>Bacteria</taxon>
        <taxon>Bacillati</taxon>
        <taxon>Bacillota</taxon>
        <taxon>Bacilli</taxon>
        <taxon>Bacillales</taxon>
        <taxon>Bacillaceae</taxon>
        <taxon>Gracilibacillus</taxon>
    </lineage>
</organism>
<dbReference type="RefSeq" id="WP_091483389.1">
    <property type="nucleotide sequence ID" value="NZ_FOTR01000004.1"/>
</dbReference>
<proteinExistence type="predicted"/>